<dbReference type="AlphaFoldDB" id="A0A2T9JVZ3"/>
<evidence type="ECO:0000313" key="1">
    <source>
        <dbReference type="EMBL" id="PVM87839.1"/>
    </source>
</evidence>
<evidence type="ECO:0000313" key="2">
    <source>
        <dbReference type="Proteomes" id="UP000244913"/>
    </source>
</evidence>
<sequence length="147" mass="16111">MTEPAAIATPDAAMMSAPTALARFLETADAALLDGVFSAGEVTILENFAPHVFQGQEGLALWRAIMTAHVGAIGELKHEFGAPQDFGLTGETMHFTLPTRWTGLRDGRRFTELGGWTFVQVREAGAWRIRSYGWAVVSFEWLDQTDP</sequence>
<proteinExistence type="predicted"/>
<dbReference type="InterPro" id="IPR032710">
    <property type="entry name" value="NTF2-like_dom_sf"/>
</dbReference>
<dbReference type="SUPFAM" id="SSF54427">
    <property type="entry name" value="NTF2-like"/>
    <property type="match status" value="1"/>
</dbReference>
<evidence type="ECO:0008006" key="3">
    <source>
        <dbReference type="Google" id="ProtNLM"/>
    </source>
</evidence>
<keyword evidence="2" id="KW-1185">Reference proteome</keyword>
<accession>A0A2T9JVZ3</accession>
<comment type="caution">
    <text evidence="1">The sequence shown here is derived from an EMBL/GenBank/DDBJ whole genome shotgun (WGS) entry which is preliminary data.</text>
</comment>
<dbReference type="Proteomes" id="UP000244913">
    <property type="component" value="Unassembled WGS sequence"/>
</dbReference>
<dbReference type="EMBL" id="QDKP01000011">
    <property type="protein sequence ID" value="PVM87839.1"/>
    <property type="molecule type" value="Genomic_DNA"/>
</dbReference>
<reference evidence="1 2" key="1">
    <citation type="submission" date="2018-04" db="EMBL/GenBank/DDBJ databases">
        <title>The genome sequence of Caulobacter sp. 736.</title>
        <authorList>
            <person name="Gao J."/>
            <person name="Sun J."/>
        </authorList>
    </citation>
    <scope>NUCLEOTIDE SEQUENCE [LARGE SCALE GENOMIC DNA]</scope>
    <source>
        <strain evidence="1 2">736</strain>
    </source>
</reference>
<dbReference type="RefSeq" id="WP_116564419.1">
    <property type="nucleotide sequence ID" value="NZ_QDKP01000011.1"/>
</dbReference>
<protein>
    <recommendedName>
        <fullName evidence="3">SnoaL-like domain-containing protein</fullName>
    </recommendedName>
</protein>
<dbReference type="Gene3D" id="3.10.450.50">
    <property type="match status" value="1"/>
</dbReference>
<name>A0A2T9JVZ3_9CAUL</name>
<organism evidence="1 2">
    <name type="scientific">Caulobacter radicis</name>
    <dbReference type="NCBI Taxonomy" id="2172650"/>
    <lineage>
        <taxon>Bacteria</taxon>
        <taxon>Pseudomonadati</taxon>
        <taxon>Pseudomonadota</taxon>
        <taxon>Alphaproteobacteria</taxon>
        <taxon>Caulobacterales</taxon>
        <taxon>Caulobacteraceae</taxon>
        <taxon>Caulobacter</taxon>
    </lineage>
</organism>
<gene>
    <name evidence="1" type="ORF">DDF65_02600</name>
</gene>